<evidence type="ECO:0000313" key="3">
    <source>
        <dbReference type="Proteomes" id="UP000198561"/>
    </source>
</evidence>
<dbReference type="Pfam" id="PF01370">
    <property type="entry name" value="Epimerase"/>
    <property type="match status" value="1"/>
</dbReference>
<dbReference type="Proteomes" id="UP000198561">
    <property type="component" value="Unassembled WGS sequence"/>
</dbReference>
<reference evidence="2 3" key="1">
    <citation type="submission" date="2016-10" db="EMBL/GenBank/DDBJ databases">
        <authorList>
            <person name="de Groot N.N."/>
        </authorList>
    </citation>
    <scope>NUCLEOTIDE SEQUENCE [LARGE SCALE GENOMIC DNA]</scope>
    <source>
        <strain evidence="2 3">DSM 23031</strain>
    </source>
</reference>
<dbReference type="InterPro" id="IPR001509">
    <property type="entry name" value="Epimerase_deHydtase"/>
</dbReference>
<dbReference type="PANTHER" id="PTHR48079">
    <property type="entry name" value="PROTEIN YEEZ"/>
    <property type="match status" value="1"/>
</dbReference>
<dbReference type="AlphaFoldDB" id="A0A1H6H701"/>
<feature type="domain" description="NAD-dependent epimerase/dehydratase" evidence="1">
    <location>
        <begin position="2"/>
        <end position="202"/>
    </location>
</feature>
<dbReference type="GO" id="GO:0004029">
    <property type="term" value="F:aldehyde dehydrogenase (NAD+) activity"/>
    <property type="evidence" value="ECO:0007669"/>
    <property type="project" value="TreeGrafter"/>
</dbReference>
<dbReference type="GO" id="GO:0005737">
    <property type="term" value="C:cytoplasm"/>
    <property type="evidence" value="ECO:0007669"/>
    <property type="project" value="TreeGrafter"/>
</dbReference>
<dbReference type="EMBL" id="FNWQ01000001">
    <property type="protein sequence ID" value="SEH29753.1"/>
    <property type="molecule type" value="Genomic_DNA"/>
</dbReference>
<dbReference type="PANTHER" id="PTHR48079:SF6">
    <property type="entry name" value="NAD(P)-BINDING DOMAIN-CONTAINING PROTEIN-RELATED"/>
    <property type="match status" value="1"/>
</dbReference>
<accession>A0A1H6H701</accession>
<organism evidence="2 3">
    <name type="scientific">Chryseobacterium culicis</name>
    <dbReference type="NCBI Taxonomy" id="680127"/>
    <lineage>
        <taxon>Bacteria</taxon>
        <taxon>Pseudomonadati</taxon>
        <taxon>Bacteroidota</taxon>
        <taxon>Flavobacteriia</taxon>
        <taxon>Flavobacteriales</taxon>
        <taxon>Weeksellaceae</taxon>
        <taxon>Chryseobacterium group</taxon>
        <taxon>Chryseobacterium</taxon>
    </lineage>
</organism>
<dbReference type="InterPro" id="IPR036291">
    <property type="entry name" value="NAD(P)-bd_dom_sf"/>
</dbReference>
<gene>
    <name evidence="2" type="ORF">SAMN05421593_1167</name>
</gene>
<proteinExistence type="predicted"/>
<evidence type="ECO:0000313" key="2">
    <source>
        <dbReference type="EMBL" id="SEH29753.1"/>
    </source>
</evidence>
<dbReference type="OrthoDB" id="596910at2"/>
<evidence type="ECO:0000259" key="1">
    <source>
        <dbReference type="Pfam" id="PF01370"/>
    </source>
</evidence>
<dbReference type="SUPFAM" id="SSF51735">
    <property type="entry name" value="NAD(P)-binding Rossmann-fold domains"/>
    <property type="match status" value="1"/>
</dbReference>
<name>A0A1H6H701_CHRCI</name>
<protein>
    <submittedName>
        <fullName evidence="2">Nucleoside-diphosphate-sugar epimerase</fullName>
    </submittedName>
</protein>
<dbReference type="STRING" id="680127.SAMN05421593_1167"/>
<dbReference type="InterPro" id="IPR051783">
    <property type="entry name" value="NAD(P)-dependent_oxidoreduct"/>
</dbReference>
<dbReference type="Gene3D" id="3.40.50.720">
    <property type="entry name" value="NAD(P)-binding Rossmann-like Domain"/>
    <property type="match status" value="1"/>
</dbReference>
<sequence>MILVTGATGILGRVLVLELLKRGKKVRAAKRDSSDLEEVKQSLKYYTENAENYFNKIEWVTVDLNNKKSIQNALKDVQEIYHCAAHVTYDPKKQKDVTRVNVEGTENIIDCCLYFPAMKFLYVSSGAIFKQRKDGKAIDENSDLISGENNTIYAISKYKADKAVLEAFHKGLNTIIINPGMIIGSGNWQKSSGEFLQIFCNRWYSFPGGTGVVDVRDVAATAIGLMEKNIFGERFIIISENRKYSDLSRLIKKRGNSFILSENILKIGRILNILSGGLIPALRLLTQPNIEFLTSFQKMSNEKIVKTLHYEFITVEDSLNFHIRNFLRDKDIE</sequence>
<dbReference type="RefSeq" id="WP_089690323.1">
    <property type="nucleotide sequence ID" value="NZ_FNWQ01000001.1"/>
</dbReference>